<gene>
    <name evidence="1" type="ORF">BTN92_11170</name>
</gene>
<accession>A0A1V2UFR2</accession>
<dbReference type="EMBL" id="MSTR01000011">
    <property type="protein sequence ID" value="ONN42075.1"/>
    <property type="molecule type" value="Genomic_DNA"/>
</dbReference>
<name>A0A1V2UFR2_ENTMU</name>
<dbReference type="RefSeq" id="WP_077151770.1">
    <property type="nucleotide sequence ID" value="NZ_CABMMO010000011.1"/>
</dbReference>
<sequence>MDIYPKIFKCVYCDDGIIEDYEMSNAFELIDTTCSNGHKFKIATKRPRYAFFFDDAIAQYIKSNYRVSLISLYTALELFWNDFSAAYILHTTNSNVKDLIHTYSSGSLKLSERKYGAFVNSFSLFYKKIYAEPTDDIIGKKLDKKIDDLRVLRNKVMHNGYLLNHKEKIKLKDQIFDVYIYIKSIEDTFEVQTSIDPTDSKTSLIYLYYDKISRYLFSQESKNTEHNPINDDGYYTSLSMFNSKIDTKKNVDDLFLDIKKRI</sequence>
<comment type="caution">
    <text evidence="1">The sequence shown here is derived from an EMBL/GenBank/DDBJ whole genome shotgun (WGS) entry which is preliminary data.</text>
</comment>
<protein>
    <submittedName>
        <fullName evidence="1">Uncharacterized protein</fullName>
    </submittedName>
</protein>
<dbReference type="AlphaFoldDB" id="A0A1V2UFR2"/>
<reference evidence="1 2" key="1">
    <citation type="submission" date="2016-12" db="EMBL/GenBank/DDBJ databases">
        <authorList>
            <person name="Song W.-J."/>
            <person name="Kurnit D.M."/>
        </authorList>
    </citation>
    <scope>NUCLEOTIDE SEQUENCE [LARGE SCALE GENOMIC DNA]</scope>
    <source>
        <strain evidence="1 2">CGB1038-1_S1</strain>
    </source>
</reference>
<evidence type="ECO:0000313" key="2">
    <source>
        <dbReference type="Proteomes" id="UP000189299"/>
    </source>
</evidence>
<dbReference type="Proteomes" id="UP000189299">
    <property type="component" value="Unassembled WGS sequence"/>
</dbReference>
<evidence type="ECO:0000313" key="1">
    <source>
        <dbReference type="EMBL" id="ONN42075.1"/>
    </source>
</evidence>
<organism evidence="1 2">
    <name type="scientific">Enterococcus mundtii</name>
    <dbReference type="NCBI Taxonomy" id="53346"/>
    <lineage>
        <taxon>Bacteria</taxon>
        <taxon>Bacillati</taxon>
        <taxon>Bacillota</taxon>
        <taxon>Bacilli</taxon>
        <taxon>Lactobacillales</taxon>
        <taxon>Enterococcaceae</taxon>
        <taxon>Enterococcus</taxon>
    </lineage>
</organism>
<proteinExistence type="predicted"/>